<dbReference type="PANTHER" id="PTHR22993">
    <property type="entry name" value="FORMAMIDOPYRIMIDINE-DNA GLYCOSYLASE"/>
    <property type="match status" value="1"/>
</dbReference>
<evidence type="ECO:0000313" key="2">
    <source>
        <dbReference type="EMBL" id="GAG53586.1"/>
    </source>
</evidence>
<dbReference type="InterPro" id="IPR015886">
    <property type="entry name" value="H2TH_FPG"/>
</dbReference>
<dbReference type="SUPFAM" id="SSF46946">
    <property type="entry name" value="S13-like H2TH domain"/>
    <property type="match status" value="1"/>
</dbReference>
<dbReference type="GO" id="GO:0003906">
    <property type="term" value="F:DNA-(apurinic or apyrimidinic site) endonuclease activity"/>
    <property type="evidence" value="ECO:0007669"/>
    <property type="project" value="InterPro"/>
</dbReference>
<dbReference type="AlphaFoldDB" id="X0ZZY6"/>
<organism evidence="2">
    <name type="scientific">marine sediment metagenome</name>
    <dbReference type="NCBI Taxonomy" id="412755"/>
    <lineage>
        <taxon>unclassified sequences</taxon>
        <taxon>metagenomes</taxon>
        <taxon>ecological metagenomes</taxon>
    </lineage>
</organism>
<feature type="domain" description="Formamidopyrimidine-DNA glycosylase H2TH DNA-binding" evidence="1">
    <location>
        <begin position="58"/>
        <end position="116"/>
    </location>
</feature>
<dbReference type="Pfam" id="PF06831">
    <property type="entry name" value="H2TH"/>
    <property type="match status" value="1"/>
</dbReference>
<dbReference type="InterPro" id="IPR010979">
    <property type="entry name" value="Ribosomal_uS13-like_H2TH"/>
</dbReference>
<dbReference type="GO" id="GO:0006284">
    <property type="term" value="P:base-excision repair"/>
    <property type="evidence" value="ECO:0007669"/>
    <property type="project" value="InterPro"/>
</dbReference>
<reference evidence="2" key="1">
    <citation type="journal article" date="2014" name="Front. Microbiol.">
        <title>High frequency of phylogenetically diverse reductive dehalogenase-homologous genes in deep subseafloor sedimentary metagenomes.</title>
        <authorList>
            <person name="Kawai M."/>
            <person name="Futagami T."/>
            <person name="Toyoda A."/>
            <person name="Takaki Y."/>
            <person name="Nishi S."/>
            <person name="Hori S."/>
            <person name="Arai W."/>
            <person name="Tsubouchi T."/>
            <person name="Morono Y."/>
            <person name="Uchiyama I."/>
            <person name="Ito T."/>
            <person name="Fujiyama A."/>
            <person name="Inagaki F."/>
            <person name="Takami H."/>
        </authorList>
    </citation>
    <scope>NUCLEOTIDE SEQUENCE</scope>
    <source>
        <strain evidence="2">Expedition CK06-06</strain>
    </source>
</reference>
<dbReference type="EMBL" id="BART01008287">
    <property type="protein sequence ID" value="GAG53586.1"/>
    <property type="molecule type" value="Genomic_DNA"/>
</dbReference>
<comment type="caution">
    <text evidence="2">The sequence shown here is derived from an EMBL/GenBank/DDBJ whole genome shotgun (WGS) entry which is preliminary data.</text>
</comment>
<evidence type="ECO:0000259" key="1">
    <source>
        <dbReference type="SMART" id="SM01232"/>
    </source>
</evidence>
<dbReference type="PANTHER" id="PTHR22993:SF9">
    <property type="entry name" value="FORMAMIDOPYRIMIDINE-DNA GLYCOSYLASE"/>
    <property type="match status" value="1"/>
</dbReference>
<proteinExistence type="predicted"/>
<feature type="non-terminal residue" evidence="2">
    <location>
        <position position="116"/>
    </location>
</feature>
<protein>
    <recommendedName>
        <fullName evidence="1">Formamidopyrimidine-DNA glycosylase H2TH DNA-binding domain-containing protein</fullName>
    </recommendedName>
</protein>
<dbReference type="Gene3D" id="1.10.8.50">
    <property type="match status" value="1"/>
</dbReference>
<accession>X0ZZY6</accession>
<sequence length="116" mass="12880">MTGLMLVGEPPTAEHLRFEIELTGADCDRIAFWDRRGLGQVFLLDKNGLSEYVSPARIGPDALDITPEQLRDNLKNRRIAIKVGLLDQKAIAGVGNIYASEILHLAGIDPRKRCNR</sequence>
<name>X0ZZY6_9ZZZZ</name>
<dbReference type="GO" id="GO:0003684">
    <property type="term" value="F:damaged DNA binding"/>
    <property type="evidence" value="ECO:0007669"/>
    <property type="project" value="InterPro"/>
</dbReference>
<gene>
    <name evidence="2" type="ORF">S01H4_18685</name>
</gene>
<dbReference type="GO" id="GO:0008270">
    <property type="term" value="F:zinc ion binding"/>
    <property type="evidence" value="ECO:0007669"/>
    <property type="project" value="InterPro"/>
</dbReference>
<dbReference type="SMART" id="SM01232">
    <property type="entry name" value="H2TH"/>
    <property type="match status" value="1"/>
</dbReference>
<dbReference type="GO" id="GO:0034039">
    <property type="term" value="F:8-oxo-7,8-dihydroguanine DNA N-glycosylase activity"/>
    <property type="evidence" value="ECO:0007669"/>
    <property type="project" value="TreeGrafter"/>
</dbReference>